<dbReference type="EMBL" id="CP001685">
    <property type="protein sequence ID" value="ACV38458.1"/>
    <property type="molecule type" value="Genomic_DNA"/>
</dbReference>
<dbReference type="Gene3D" id="3.30.450.20">
    <property type="entry name" value="PAS domain"/>
    <property type="match status" value="1"/>
</dbReference>
<evidence type="ECO:0000313" key="3">
    <source>
        <dbReference type="Proteomes" id="UP000001910"/>
    </source>
</evidence>
<reference evidence="2 3" key="1">
    <citation type="journal article" date="2009" name="Stand. Genomic Sci.">
        <title>Complete genome sequence of Leptotrichia buccalis type strain (C-1013-b).</title>
        <authorList>
            <person name="Ivanova N."/>
            <person name="Gronow S."/>
            <person name="Lapidus A."/>
            <person name="Copeland A."/>
            <person name="Glavina Del Rio T."/>
            <person name="Nolan M."/>
            <person name="Lucas S."/>
            <person name="Chen F."/>
            <person name="Tice H."/>
            <person name="Cheng J.F."/>
            <person name="Saunders E."/>
            <person name="Bruce D."/>
            <person name="Goodwin L."/>
            <person name="Brettin T."/>
            <person name="Detter J.C."/>
            <person name="Han C."/>
            <person name="Pitluck S."/>
            <person name="Mikhailova N."/>
            <person name="Pati A."/>
            <person name="Mavrommatis K."/>
            <person name="Chen A."/>
            <person name="Palaniappan K."/>
            <person name="Land M."/>
            <person name="Hauser L."/>
            <person name="Chang Y.J."/>
            <person name="Jeffries C.D."/>
            <person name="Chain P."/>
            <person name="Rohde C."/>
            <person name="Goker M."/>
            <person name="Bristow J."/>
            <person name="Eisen J.A."/>
            <person name="Markowitz V."/>
            <person name="Hugenholtz P."/>
            <person name="Kyrpides N.C."/>
            <person name="Klenk H.P."/>
        </authorList>
    </citation>
    <scope>NUCLEOTIDE SEQUENCE [LARGE SCALE GENOMIC DNA]</scope>
    <source>
        <strain evidence="3">ATCC 14201 / DSM 1135 / JCM 12969 / NCTC 10249 / C-1013-b</strain>
    </source>
</reference>
<dbReference type="AlphaFoldDB" id="C7N8H7"/>
<dbReference type="Proteomes" id="UP000001910">
    <property type="component" value="Chromosome"/>
</dbReference>
<evidence type="ECO:0000259" key="1">
    <source>
        <dbReference type="Pfam" id="PF01814"/>
    </source>
</evidence>
<dbReference type="SUPFAM" id="SSF140683">
    <property type="entry name" value="SP0561-like"/>
    <property type="match status" value="1"/>
</dbReference>
<dbReference type="InterPro" id="IPR038062">
    <property type="entry name" value="ScdA-like_N_sf"/>
</dbReference>
<gene>
    <name evidence="2" type="ordered locus">Lebu_0548</name>
</gene>
<feature type="domain" description="Hemerythrin-like" evidence="1">
    <location>
        <begin position="96"/>
        <end position="215"/>
    </location>
</feature>
<dbReference type="Pfam" id="PF01814">
    <property type="entry name" value="Hemerythrin"/>
    <property type="match status" value="1"/>
</dbReference>
<evidence type="ECO:0000313" key="2">
    <source>
        <dbReference type="EMBL" id="ACV38458.1"/>
    </source>
</evidence>
<dbReference type="InterPro" id="IPR012312">
    <property type="entry name" value="Hemerythrin-like"/>
</dbReference>
<dbReference type="GO" id="GO:0005886">
    <property type="term" value="C:plasma membrane"/>
    <property type="evidence" value="ECO:0007669"/>
    <property type="project" value="TreeGrafter"/>
</dbReference>
<dbReference type="SUPFAM" id="SSF55785">
    <property type="entry name" value="PYP-like sensor domain (PAS domain)"/>
    <property type="match status" value="1"/>
</dbReference>
<dbReference type="InterPro" id="IPR035965">
    <property type="entry name" value="PAS-like_dom_sf"/>
</dbReference>
<proteinExistence type="predicted"/>
<name>C7N8H7_LEPBD</name>
<dbReference type="eggNOG" id="COG2461">
    <property type="taxonomic scope" value="Bacteria"/>
</dbReference>
<dbReference type="Gene3D" id="1.10.3910.10">
    <property type="entry name" value="SP0561-like"/>
    <property type="match status" value="1"/>
</dbReference>
<dbReference type="KEGG" id="lba:Lebu_0548"/>
<accession>C7N8H7</accession>
<dbReference type="PANTHER" id="PTHR39966:SF3">
    <property type="entry name" value="DUF438 DOMAIN-CONTAINING PROTEIN"/>
    <property type="match status" value="1"/>
</dbReference>
<organism evidence="2 3">
    <name type="scientific">Leptotrichia buccalis (strain ATCC 14201 / DSM 1135 / JCM 12969 / NCTC 10249 / C-1013-b)</name>
    <dbReference type="NCBI Taxonomy" id="523794"/>
    <lineage>
        <taxon>Bacteria</taxon>
        <taxon>Fusobacteriati</taxon>
        <taxon>Fusobacteriota</taxon>
        <taxon>Fusobacteriia</taxon>
        <taxon>Fusobacteriales</taxon>
        <taxon>Leptotrichiaceae</taxon>
        <taxon>Leptotrichia</taxon>
    </lineage>
</organism>
<dbReference type="RefSeq" id="WP_012806640.1">
    <property type="nucleotide sequence ID" value="NC_013192.1"/>
</dbReference>
<keyword evidence="3" id="KW-1185">Reference proteome</keyword>
<sequence>MAGDMKKYLNLDFEKIEKMTQIKKDYIEGKTDFETTKKLVRENFDKMTASEFAYSEQKIKELGFDDNTVHNKMNDVLGLFEDIIVKDEFTLPEGHPINTYILENKAARKLIAEMKEEYGKKFIKNKWLEFYDKLSQFNPTHLARKQHQLFSILESKGFDRPSRIMWSFDNGVRDSISEARKLLENDKIEEFLEKQENVWELTLDIMHKEEEVLFPTSMKMISEDEFKAMRAGDDEIGYFLIEKPKGFYPENSEQLNDTLASNSEHNISEAQNIVQNTQSAGNFMNDLATLMAKYNMGNQKEENEVFDVKQGKLTLEQINLIFQHMPVDLSFVDENEIVKFYTDTKHRVFPRSAGVIGRDVKNCHPRESVSSVLEIIDNFRSGKQDEIDFWLEMRGKFIYIYYVAVRDENGVFKGVLEMMQDVTRIRSLTGERKLVTWESEGKQEKQENYEENKNEFKSKYNFTGKTVIGDIVKKYPYIKEYMPLISPEYKRLLDPIQYMMMSKIATLQMIAMRGELELDYLIMMIEAKIDEEENK</sequence>
<protein>
    <recommendedName>
        <fullName evidence="1">Hemerythrin-like domain-containing protein</fullName>
    </recommendedName>
</protein>
<dbReference type="HOGENOM" id="CLU_026706_1_0_0"/>
<dbReference type="PANTHER" id="PTHR39966">
    <property type="entry name" value="BLL2471 PROTEIN-RELATED"/>
    <property type="match status" value="1"/>
</dbReference>
<dbReference type="Pfam" id="PF13596">
    <property type="entry name" value="PAS_10"/>
    <property type="match status" value="1"/>
</dbReference>
<dbReference type="Gene3D" id="1.20.120.520">
    <property type="entry name" value="nmb1532 protein domain like"/>
    <property type="match status" value="1"/>
</dbReference>